<dbReference type="RefSeq" id="XP_009225763.1">
    <property type="nucleotide sequence ID" value="XM_009227499.1"/>
</dbReference>
<reference evidence="2" key="4">
    <citation type="journal article" date="2015" name="G3 (Bethesda)">
        <title>Genome sequences of three phytopathogenic species of the Magnaporthaceae family of fungi.</title>
        <authorList>
            <person name="Okagaki L.H."/>
            <person name="Nunes C.C."/>
            <person name="Sailsbery J."/>
            <person name="Clay B."/>
            <person name="Brown D."/>
            <person name="John T."/>
            <person name="Oh Y."/>
            <person name="Young N."/>
            <person name="Fitzgerald M."/>
            <person name="Haas B.J."/>
            <person name="Zeng Q."/>
            <person name="Young S."/>
            <person name="Adiconis X."/>
            <person name="Fan L."/>
            <person name="Levin J.Z."/>
            <person name="Mitchell T.K."/>
            <person name="Okubara P.A."/>
            <person name="Farman M.L."/>
            <person name="Kohn L.M."/>
            <person name="Birren B."/>
            <person name="Ma L.-J."/>
            <person name="Dean R.A."/>
        </authorList>
    </citation>
    <scope>NUCLEOTIDE SEQUENCE</scope>
    <source>
        <strain evidence="2">R3-111a-1</strain>
    </source>
</reference>
<accession>J3P806</accession>
<evidence type="ECO:0000313" key="2">
    <source>
        <dbReference type="EnsemblFungi" id="EJT72789"/>
    </source>
</evidence>
<dbReference type="VEuPathDB" id="FungiDB:GGTG_09644"/>
<reference evidence="3" key="1">
    <citation type="submission" date="2010-07" db="EMBL/GenBank/DDBJ databases">
        <title>The genome sequence of Gaeumannomyces graminis var. tritici strain R3-111a-1.</title>
        <authorList>
            <consortium name="The Broad Institute Genome Sequencing Platform"/>
            <person name="Ma L.-J."/>
            <person name="Dead R."/>
            <person name="Young S."/>
            <person name="Zeng Q."/>
            <person name="Koehrsen M."/>
            <person name="Alvarado L."/>
            <person name="Berlin A."/>
            <person name="Chapman S.B."/>
            <person name="Chen Z."/>
            <person name="Freedman E."/>
            <person name="Gellesch M."/>
            <person name="Goldberg J."/>
            <person name="Griggs A."/>
            <person name="Gujja S."/>
            <person name="Heilman E.R."/>
            <person name="Heiman D."/>
            <person name="Hepburn T."/>
            <person name="Howarth C."/>
            <person name="Jen D."/>
            <person name="Larson L."/>
            <person name="Mehta T."/>
            <person name="Neiman D."/>
            <person name="Pearson M."/>
            <person name="Roberts A."/>
            <person name="Saif S."/>
            <person name="Shea T."/>
            <person name="Shenoy N."/>
            <person name="Sisk P."/>
            <person name="Stolte C."/>
            <person name="Sykes S."/>
            <person name="Walk T."/>
            <person name="White J."/>
            <person name="Yandava C."/>
            <person name="Haas B."/>
            <person name="Nusbaum C."/>
            <person name="Birren B."/>
        </authorList>
    </citation>
    <scope>NUCLEOTIDE SEQUENCE [LARGE SCALE GENOMIC DNA]</scope>
    <source>
        <strain evidence="3">R3-111a-1</strain>
    </source>
</reference>
<name>J3P806_GAET3</name>
<proteinExistence type="predicted"/>
<dbReference type="GeneID" id="20350102"/>
<dbReference type="EMBL" id="GL385399">
    <property type="protein sequence ID" value="EJT72789.1"/>
    <property type="molecule type" value="Genomic_DNA"/>
</dbReference>
<protein>
    <submittedName>
        <fullName evidence="1 2">Uncharacterized protein</fullName>
    </submittedName>
</protein>
<dbReference type="AlphaFoldDB" id="J3P806"/>
<gene>
    <name evidence="2" type="primary">20350102</name>
    <name evidence="1" type="ORF">GGTG_09644</name>
</gene>
<dbReference type="EnsemblFungi" id="EJT72789">
    <property type="protein sequence ID" value="EJT72789"/>
    <property type="gene ID" value="GGTG_09644"/>
</dbReference>
<keyword evidence="3" id="KW-1185">Reference proteome</keyword>
<reference evidence="1" key="2">
    <citation type="submission" date="2010-07" db="EMBL/GenBank/DDBJ databases">
        <authorList>
            <consortium name="The Broad Institute Genome Sequencing Platform"/>
            <consortium name="Broad Institute Genome Sequencing Center for Infectious Disease"/>
            <person name="Ma L.-J."/>
            <person name="Dead R."/>
            <person name="Young S."/>
            <person name="Zeng Q."/>
            <person name="Koehrsen M."/>
            <person name="Alvarado L."/>
            <person name="Berlin A."/>
            <person name="Chapman S.B."/>
            <person name="Chen Z."/>
            <person name="Freedman E."/>
            <person name="Gellesch M."/>
            <person name="Goldberg J."/>
            <person name="Griggs A."/>
            <person name="Gujja S."/>
            <person name="Heilman E.R."/>
            <person name="Heiman D."/>
            <person name="Hepburn T."/>
            <person name="Howarth C."/>
            <person name="Jen D."/>
            <person name="Larson L."/>
            <person name="Mehta T."/>
            <person name="Neiman D."/>
            <person name="Pearson M."/>
            <person name="Roberts A."/>
            <person name="Saif S."/>
            <person name="Shea T."/>
            <person name="Shenoy N."/>
            <person name="Sisk P."/>
            <person name="Stolte C."/>
            <person name="Sykes S."/>
            <person name="Walk T."/>
            <person name="White J."/>
            <person name="Yandava C."/>
            <person name="Haas B."/>
            <person name="Nusbaum C."/>
            <person name="Birren B."/>
        </authorList>
    </citation>
    <scope>NUCLEOTIDE SEQUENCE</scope>
    <source>
        <strain evidence="1">R3-111a-1</strain>
    </source>
</reference>
<reference evidence="2" key="5">
    <citation type="submission" date="2018-04" db="UniProtKB">
        <authorList>
            <consortium name="EnsemblFungi"/>
        </authorList>
    </citation>
    <scope>IDENTIFICATION</scope>
    <source>
        <strain evidence="2">R3-111a-1</strain>
    </source>
</reference>
<dbReference type="Proteomes" id="UP000006039">
    <property type="component" value="Unassembled WGS sequence"/>
</dbReference>
<sequence>MQGRPWTVAVYPPRKAGLRLKPGLHTLHTCREQRTWGNTARVWGYGYGMGI</sequence>
<reference evidence="1" key="3">
    <citation type="submission" date="2010-09" db="EMBL/GenBank/DDBJ databases">
        <title>Annotation of Gaeumannomyces graminis var. tritici R3-111a-1.</title>
        <authorList>
            <consortium name="The Broad Institute Genome Sequencing Platform"/>
            <person name="Ma L.-J."/>
            <person name="Dead R."/>
            <person name="Young S.K."/>
            <person name="Zeng Q."/>
            <person name="Gargeya S."/>
            <person name="Fitzgerald M."/>
            <person name="Haas B."/>
            <person name="Abouelleil A."/>
            <person name="Alvarado L."/>
            <person name="Arachchi H.M."/>
            <person name="Berlin A."/>
            <person name="Brown A."/>
            <person name="Chapman S.B."/>
            <person name="Chen Z."/>
            <person name="Dunbar C."/>
            <person name="Freedman E."/>
            <person name="Gearin G."/>
            <person name="Gellesch M."/>
            <person name="Goldberg J."/>
            <person name="Griggs A."/>
            <person name="Gujja S."/>
            <person name="Heiman D."/>
            <person name="Howarth C."/>
            <person name="Larson L."/>
            <person name="Lui A."/>
            <person name="MacDonald P.J.P."/>
            <person name="Mehta T."/>
            <person name="Montmayeur A."/>
            <person name="Murphy C."/>
            <person name="Neiman D."/>
            <person name="Pearson M."/>
            <person name="Priest M."/>
            <person name="Roberts A."/>
            <person name="Saif S."/>
            <person name="Shea T."/>
            <person name="Shenoy N."/>
            <person name="Sisk P."/>
            <person name="Stolte C."/>
            <person name="Sykes S."/>
            <person name="Yandava C."/>
            <person name="Wortman J."/>
            <person name="Nusbaum C."/>
            <person name="Birren B."/>
        </authorList>
    </citation>
    <scope>NUCLEOTIDE SEQUENCE</scope>
    <source>
        <strain evidence="1">R3-111a-1</strain>
    </source>
</reference>
<organism evidence="1">
    <name type="scientific">Gaeumannomyces tritici (strain R3-111a-1)</name>
    <name type="common">Wheat and barley take-all root rot fungus</name>
    <name type="synonym">Gaeumannomyces graminis var. tritici</name>
    <dbReference type="NCBI Taxonomy" id="644352"/>
    <lineage>
        <taxon>Eukaryota</taxon>
        <taxon>Fungi</taxon>
        <taxon>Dikarya</taxon>
        <taxon>Ascomycota</taxon>
        <taxon>Pezizomycotina</taxon>
        <taxon>Sordariomycetes</taxon>
        <taxon>Sordariomycetidae</taxon>
        <taxon>Magnaporthales</taxon>
        <taxon>Magnaporthaceae</taxon>
        <taxon>Gaeumannomyces</taxon>
    </lineage>
</organism>
<evidence type="ECO:0000313" key="3">
    <source>
        <dbReference type="Proteomes" id="UP000006039"/>
    </source>
</evidence>
<evidence type="ECO:0000313" key="1">
    <source>
        <dbReference type="EMBL" id="EJT72789.1"/>
    </source>
</evidence>
<dbReference type="HOGENOM" id="CLU_3106473_0_0_1"/>